<reference evidence="2 3" key="1">
    <citation type="submission" date="2019-04" db="EMBL/GenBank/DDBJ databases">
        <title>Chromosome genome assembly for Takifugu flavidus.</title>
        <authorList>
            <person name="Xiao S."/>
        </authorList>
    </citation>
    <scope>NUCLEOTIDE SEQUENCE [LARGE SCALE GENOMIC DNA]</scope>
    <source>
        <strain evidence="2">HTHZ2018</strain>
        <tissue evidence="2">Muscle</tissue>
    </source>
</reference>
<feature type="region of interest" description="Disordered" evidence="1">
    <location>
        <begin position="52"/>
        <end position="81"/>
    </location>
</feature>
<protein>
    <submittedName>
        <fullName evidence="2">Uncharacterized protein</fullName>
    </submittedName>
</protein>
<evidence type="ECO:0000256" key="1">
    <source>
        <dbReference type="SAM" id="MobiDB-lite"/>
    </source>
</evidence>
<dbReference type="Proteomes" id="UP000324091">
    <property type="component" value="Chromosome 15"/>
</dbReference>
<gene>
    <name evidence="2" type="ORF">D4764_15G0005640</name>
</gene>
<evidence type="ECO:0000313" key="3">
    <source>
        <dbReference type="Proteomes" id="UP000324091"/>
    </source>
</evidence>
<evidence type="ECO:0000313" key="2">
    <source>
        <dbReference type="EMBL" id="TWW73170.1"/>
    </source>
</evidence>
<organism evidence="2 3">
    <name type="scientific">Takifugu flavidus</name>
    <name type="common">sansaifugu</name>
    <dbReference type="NCBI Taxonomy" id="433684"/>
    <lineage>
        <taxon>Eukaryota</taxon>
        <taxon>Metazoa</taxon>
        <taxon>Chordata</taxon>
        <taxon>Craniata</taxon>
        <taxon>Vertebrata</taxon>
        <taxon>Euteleostomi</taxon>
        <taxon>Actinopterygii</taxon>
        <taxon>Neopterygii</taxon>
        <taxon>Teleostei</taxon>
        <taxon>Neoteleostei</taxon>
        <taxon>Acanthomorphata</taxon>
        <taxon>Eupercaria</taxon>
        <taxon>Tetraodontiformes</taxon>
        <taxon>Tetradontoidea</taxon>
        <taxon>Tetraodontidae</taxon>
        <taxon>Takifugu</taxon>
    </lineage>
</organism>
<feature type="compositionally biased region" description="Basic and acidic residues" evidence="1">
    <location>
        <begin position="52"/>
        <end position="63"/>
    </location>
</feature>
<name>A0A5C6P4M2_9TELE</name>
<proteinExistence type="predicted"/>
<keyword evidence="3" id="KW-1185">Reference proteome</keyword>
<accession>A0A5C6P4M2</accession>
<sequence>MKSVPLKIQEASAVRLCSVLLCSEAHSDRKQQKRRDDKVFFIFKNDERNQTWSKDEEASKTGEELSTLRSRPKFSSNESRDRVDLQCPLLQFQILCVRLCCEAQSDRKTHNCLQQHSTQLLEAFVTLEGHMTQEEVCSSVSTMLRAEIIQ</sequence>
<dbReference type="AlphaFoldDB" id="A0A5C6P4M2"/>
<dbReference type="EMBL" id="RHFK02000007">
    <property type="protein sequence ID" value="TWW73170.1"/>
    <property type="molecule type" value="Genomic_DNA"/>
</dbReference>
<comment type="caution">
    <text evidence="2">The sequence shown here is derived from an EMBL/GenBank/DDBJ whole genome shotgun (WGS) entry which is preliminary data.</text>
</comment>
<feature type="compositionally biased region" description="Polar residues" evidence="1">
    <location>
        <begin position="67"/>
        <end position="77"/>
    </location>
</feature>